<protein>
    <recommendedName>
        <fullName evidence="3">Cmk3</fullName>
    </recommendedName>
</protein>
<sequence length="224" mass="26409">MKKLFELINKNLFSNIFQKKVSWLDPQDLPIITISREKGSGGRPIAHLIAKKLGRPWKVYHEAIVDEISKETHLRKDLIKELDERNIPLIDEMIAEFFGTRYLNMGNYYKHLIKTLTTIGHRGYAVIVGRGAQHLFPHALKVRVICEWDQRIAWMMEFEKVSRSEAVKRIEKSDIERYEFEQSIFKHDIKKAQHYNFIIRTGKTVSIEDAANTIVFLAKRRFRI</sequence>
<comment type="caution">
    <text evidence="1">The sequence shown here is derived from an EMBL/GenBank/DDBJ whole genome shotgun (WGS) entry which is preliminary data.</text>
</comment>
<name>A0A1F7GS99_9BACT</name>
<evidence type="ECO:0000313" key="2">
    <source>
        <dbReference type="Proteomes" id="UP000177026"/>
    </source>
</evidence>
<evidence type="ECO:0008006" key="3">
    <source>
        <dbReference type="Google" id="ProtNLM"/>
    </source>
</evidence>
<dbReference type="AlphaFoldDB" id="A0A1F7GS99"/>
<dbReference type="Pfam" id="PF13189">
    <property type="entry name" value="Cytidylate_kin2"/>
    <property type="match status" value="1"/>
</dbReference>
<dbReference type="Gene3D" id="3.40.50.300">
    <property type="entry name" value="P-loop containing nucleotide triphosphate hydrolases"/>
    <property type="match status" value="1"/>
</dbReference>
<gene>
    <name evidence="1" type="ORF">A2866_02375</name>
</gene>
<organism evidence="1 2">
    <name type="scientific">Candidatus Roizmanbacteria bacterium RIFCSPHIGHO2_01_FULL_39_8</name>
    <dbReference type="NCBI Taxonomy" id="1802033"/>
    <lineage>
        <taxon>Bacteria</taxon>
        <taxon>Candidatus Roizmaniibacteriota</taxon>
    </lineage>
</organism>
<accession>A0A1F7GS99</accession>
<dbReference type="Proteomes" id="UP000177026">
    <property type="component" value="Unassembled WGS sequence"/>
</dbReference>
<evidence type="ECO:0000313" key="1">
    <source>
        <dbReference type="EMBL" id="OGK21989.1"/>
    </source>
</evidence>
<dbReference type="InterPro" id="IPR027417">
    <property type="entry name" value="P-loop_NTPase"/>
</dbReference>
<dbReference type="EMBL" id="MFZI01000010">
    <property type="protein sequence ID" value="OGK21989.1"/>
    <property type="molecule type" value="Genomic_DNA"/>
</dbReference>
<reference evidence="1 2" key="1">
    <citation type="journal article" date="2016" name="Nat. Commun.">
        <title>Thousands of microbial genomes shed light on interconnected biogeochemical processes in an aquifer system.</title>
        <authorList>
            <person name="Anantharaman K."/>
            <person name="Brown C.T."/>
            <person name="Hug L.A."/>
            <person name="Sharon I."/>
            <person name="Castelle C.J."/>
            <person name="Probst A.J."/>
            <person name="Thomas B.C."/>
            <person name="Singh A."/>
            <person name="Wilkins M.J."/>
            <person name="Karaoz U."/>
            <person name="Brodie E.L."/>
            <person name="Williams K.H."/>
            <person name="Hubbard S.S."/>
            <person name="Banfield J.F."/>
        </authorList>
    </citation>
    <scope>NUCLEOTIDE SEQUENCE [LARGE SCALE GENOMIC DNA]</scope>
</reference>
<proteinExistence type="predicted"/>